<keyword evidence="4 5" id="KW-0012">Acyltransferase</keyword>
<evidence type="ECO:0000256" key="2">
    <source>
        <dbReference type="ARBA" id="ARBA00022679"/>
    </source>
</evidence>
<dbReference type="PANTHER" id="PTHR43017">
    <property type="entry name" value="GALACTOSIDE O-ACETYLTRANSFERASE"/>
    <property type="match status" value="1"/>
</dbReference>
<dbReference type="KEGG" id="bwh:A9C19_09040"/>
<proteinExistence type="inferred from homology"/>
<dbReference type="AlphaFoldDB" id="A0A1L3MRC8"/>
<evidence type="ECO:0000256" key="3">
    <source>
        <dbReference type="ARBA" id="ARBA00022737"/>
    </source>
</evidence>
<evidence type="ECO:0000256" key="4">
    <source>
        <dbReference type="ARBA" id="ARBA00023315"/>
    </source>
</evidence>
<evidence type="ECO:0000256" key="1">
    <source>
        <dbReference type="ARBA" id="ARBA00007274"/>
    </source>
</evidence>
<dbReference type="SUPFAM" id="SSF51161">
    <property type="entry name" value="Trimeric LpxA-like enzymes"/>
    <property type="match status" value="1"/>
</dbReference>
<dbReference type="EC" id="2.3.1.-" evidence="5"/>
<dbReference type="CDD" id="cd03357">
    <property type="entry name" value="LbH_MAT_GAT"/>
    <property type="match status" value="1"/>
</dbReference>
<reference evidence="7 8" key="1">
    <citation type="journal article" date="2016" name="Sci. Rep.">
        <title>Complete genome sequence and transcriptomic analysis of a novel marine strain Bacillus weihaiensis reveals the mechanism of brown algae degradation.</title>
        <authorList>
            <person name="Zhu Y."/>
            <person name="Chen P."/>
            <person name="Bao Y."/>
            <person name="Men Y."/>
            <person name="Zeng Y."/>
            <person name="Yang J."/>
            <person name="Sun J."/>
            <person name="Sun Y."/>
        </authorList>
    </citation>
    <scope>NUCLEOTIDE SEQUENCE [LARGE SCALE GENOMIC DNA]</scope>
    <source>
        <strain evidence="7 8">Alg07</strain>
    </source>
</reference>
<dbReference type="InterPro" id="IPR024688">
    <property type="entry name" value="Mac_dom"/>
</dbReference>
<dbReference type="RefSeq" id="WP_072579675.1">
    <property type="nucleotide sequence ID" value="NZ_CP016020.1"/>
</dbReference>
<feature type="domain" description="Maltose/galactoside acetyltransferase" evidence="6">
    <location>
        <begin position="5"/>
        <end position="59"/>
    </location>
</feature>
<dbReference type="InterPro" id="IPR001451">
    <property type="entry name" value="Hexapep"/>
</dbReference>
<keyword evidence="8" id="KW-1185">Reference proteome</keyword>
<evidence type="ECO:0000259" key="6">
    <source>
        <dbReference type="SMART" id="SM01266"/>
    </source>
</evidence>
<keyword evidence="3" id="KW-0677">Repeat</keyword>
<dbReference type="Proteomes" id="UP000181936">
    <property type="component" value="Chromosome"/>
</dbReference>
<dbReference type="EMBL" id="CP016020">
    <property type="protein sequence ID" value="APH04881.1"/>
    <property type="molecule type" value="Genomic_DNA"/>
</dbReference>
<dbReference type="InterPro" id="IPR011004">
    <property type="entry name" value="Trimer_LpxA-like_sf"/>
</dbReference>
<organism evidence="7 8">
    <name type="scientific">Bacillus weihaiensis</name>
    <dbReference type="NCBI Taxonomy" id="1547283"/>
    <lineage>
        <taxon>Bacteria</taxon>
        <taxon>Bacillati</taxon>
        <taxon>Bacillota</taxon>
        <taxon>Bacilli</taxon>
        <taxon>Bacillales</taxon>
        <taxon>Bacillaceae</taxon>
        <taxon>Bacillus</taxon>
    </lineage>
</organism>
<dbReference type="Pfam" id="PF14602">
    <property type="entry name" value="Hexapep_2"/>
    <property type="match status" value="1"/>
</dbReference>
<gene>
    <name evidence="7" type="ORF">A9C19_09040</name>
</gene>
<dbReference type="STRING" id="1547283.A9C19_09040"/>
<dbReference type="InterPro" id="IPR039369">
    <property type="entry name" value="LacA-like"/>
</dbReference>
<dbReference type="SMART" id="SM01266">
    <property type="entry name" value="Mac"/>
    <property type="match status" value="1"/>
</dbReference>
<dbReference type="FunFam" id="2.160.10.10:FF:000008">
    <property type="entry name" value="Maltose O-acetyltransferase"/>
    <property type="match status" value="1"/>
</dbReference>
<comment type="similarity">
    <text evidence="1 5">Belongs to the transferase hexapeptide repeat family.</text>
</comment>
<dbReference type="Pfam" id="PF12464">
    <property type="entry name" value="Mac"/>
    <property type="match status" value="1"/>
</dbReference>
<keyword evidence="2 5" id="KW-0808">Transferase</keyword>
<dbReference type="PANTHER" id="PTHR43017:SF1">
    <property type="entry name" value="ACETYLTRANSFERASE YJL218W-RELATED"/>
    <property type="match status" value="1"/>
</dbReference>
<dbReference type="OrthoDB" id="9812571at2"/>
<dbReference type="GO" id="GO:0008870">
    <property type="term" value="F:galactoside O-acetyltransferase activity"/>
    <property type="evidence" value="ECO:0007669"/>
    <property type="project" value="TreeGrafter"/>
</dbReference>
<protein>
    <recommendedName>
        <fullName evidence="5">Acetyltransferase</fullName>
        <ecNumber evidence="5">2.3.1.-</ecNumber>
    </recommendedName>
</protein>
<evidence type="ECO:0000256" key="5">
    <source>
        <dbReference type="RuleBase" id="RU367021"/>
    </source>
</evidence>
<dbReference type="Gene3D" id="2.160.10.10">
    <property type="entry name" value="Hexapeptide repeat proteins"/>
    <property type="match status" value="1"/>
</dbReference>
<evidence type="ECO:0000313" key="8">
    <source>
        <dbReference type="Proteomes" id="UP000181936"/>
    </source>
</evidence>
<name>A0A1L3MRC8_9BACI</name>
<sequence length="191" mass="20925">MKSEKQKMVDGELYVAADPKLVKDRMQARKLTRQFNQTEETEETVREELLKTLLGSTGKNLYIEPTFRCDYGINIHVGENFYANFDCVFLDVCKIIIGDNCMVAPGVHIYTATHPLDPIERNSGKEYGIPVKIGDNVWIGGKAVINPGVSLGNNIVVASGAVVTKSFPSNVVIGGNPARIIKDLNLSNRGG</sequence>
<accession>A0A1L3MRC8</accession>
<evidence type="ECO:0000313" key="7">
    <source>
        <dbReference type="EMBL" id="APH04881.1"/>
    </source>
</evidence>